<feature type="domain" description="KIB1-4 beta-propeller" evidence="1">
    <location>
        <begin position="91"/>
        <end position="364"/>
    </location>
</feature>
<evidence type="ECO:0000313" key="2">
    <source>
        <dbReference type="EMBL" id="KAF4364047.1"/>
    </source>
</evidence>
<dbReference type="InterPro" id="IPR050942">
    <property type="entry name" value="F-box_BR-signaling"/>
</dbReference>
<dbReference type="PANTHER" id="PTHR44259:SF107">
    <property type="entry name" value="F-BOX PROTEIN SKIP23-LIKE"/>
    <property type="match status" value="1"/>
</dbReference>
<comment type="caution">
    <text evidence="2">The sequence shown here is derived from an EMBL/GenBank/DDBJ whole genome shotgun (WGS) entry which is preliminary data.</text>
</comment>
<dbReference type="AlphaFoldDB" id="A0A7J6F015"/>
<evidence type="ECO:0000313" key="4">
    <source>
        <dbReference type="Proteomes" id="UP000525078"/>
    </source>
</evidence>
<evidence type="ECO:0000313" key="5">
    <source>
        <dbReference type="Proteomes" id="UP000583929"/>
    </source>
</evidence>
<organism evidence="2 4">
    <name type="scientific">Cannabis sativa</name>
    <name type="common">Hemp</name>
    <name type="synonym">Marijuana</name>
    <dbReference type="NCBI Taxonomy" id="3483"/>
    <lineage>
        <taxon>Eukaryota</taxon>
        <taxon>Viridiplantae</taxon>
        <taxon>Streptophyta</taxon>
        <taxon>Embryophyta</taxon>
        <taxon>Tracheophyta</taxon>
        <taxon>Spermatophyta</taxon>
        <taxon>Magnoliopsida</taxon>
        <taxon>eudicotyledons</taxon>
        <taxon>Gunneridae</taxon>
        <taxon>Pentapetalae</taxon>
        <taxon>rosids</taxon>
        <taxon>fabids</taxon>
        <taxon>Rosales</taxon>
        <taxon>Cannabaceae</taxon>
        <taxon>Cannabis</taxon>
    </lineage>
</organism>
<evidence type="ECO:0000313" key="3">
    <source>
        <dbReference type="EMBL" id="KAF4387384.1"/>
    </source>
</evidence>
<dbReference type="PANTHER" id="PTHR44259">
    <property type="entry name" value="OS07G0183000 PROTEIN-RELATED"/>
    <property type="match status" value="1"/>
</dbReference>
<accession>A0A7J6F015</accession>
<dbReference type="SUPFAM" id="SSF81383">
    <property type="entry name" value="F-box domain"/>
    <property type="match status" value="1"/>
</dbReference>
<dbReference type="Gene3D" id="1.20.1280.50">
    <property type="match status" value="1"/>
</dbReference>
<dbReference type="Pfam" id="PF03478">
    <property type="entry name" value="Beta-prop_KIB1-4"/>
    <property type="match status" value="1"/>
</dbReference>
<dbReference type="EMBL" id="JAATIQ010000078">
    <property type="protein sequence ID" value="KAF4387384.1"/>
    <property type="molecule type" value="Genomic_DNA"/>
</dbReference>
<sequence length="402" mass="46579">MSLTKKKQKTITVHPDWARLPCHLLDLILEKLESFKDILRFYGVCVSWNSIVKHNKTKCLMKTSHQVPMLMVPNRKQHTWDMYDPMTNKFKEISKLHIPYDKRFGGSSQGWLVTVNRDFTVTLYKPYSTDHDSAIINLPCLFPPEVEDGDLEGLEDMREYCDQHIYKTTITADPLINPNDYMVVVIYLHCWKIAIISPGRDNIWRKIDPDEEIFNDILFNSNKFYFLNHNHDTLSSYDSREPYCGTKVTWNNSDNWFGIKSYIVKSFEGDILQVLRRCEWKDSLTIRRTTKVNIFKLDFVDGGVKRVIVKSLGDAALFLGDNSSIYVRASNFLGCKSNCIYFSHDTDLISYGPQGVPCDCGIYNLGDNSYKKFTLLLDDEDSTIISKMEAQPPIWIQPTLNL</sequence>
<dbReference type="InterPro" id="IPR036047">
    <property type="entry name" value="F-box-like_dom_sf"/>
</dbReference>
<evidence type="ECO:0000259" key="1">
    <source>
        <dbReference type="Pfam" id="PF03478"/>
    </source>
</evidence>
<dbReference type="InterPro" id="IPR005174">
    <property type="entry name" value="KIB1-4_b-propeller"/>
</dbReference>
<keyword evidence="5" id="KW-1185">Reference proteome</keyword>
<reference evidence="4 5" key="1">
    <citation type="journal article" date="2020" name="bioRxiv">
        <title>Sequence and annotation of 42 cannabis genomes reveals extensive copy number variation in cannabinoid synthesis and pathogen resistance genes.</title>
        <authorList>
            <person name="Mckernan K.J."/>
            <person name="Helbert Y."/>
            <person name="Kane L.T."/>
            <person name="Ebling H."/>
            <person name="Zhang L."/>
            <person name="Liu B."/>
            <person name="Eaton Z."/>
            <person name="Mclaughlin S."/>
            <person name="Kingan S."/>
            <person name="Baybayan P."/>
            <person name="Concepcion G."/>
            <person name="Jordan M."/>
            <person name="Riva A."/>
            <person name="Barbazuk W."/>
            <person name="Harkins T."/>
        </authorList>
    </citation>
    <scope>NUCLEOTIDE SEQUENCE [LARGE SCALE GENOMIC DNA]</scope>
    <source>
        <strain evidence="4 5">cv. Jamaican Lion 4</strain>
        <strain evidence="3">Father</strain>
        <strain evidence="2">Mother</strain>
        <tissue evidence="2">Leaf</tissue>
    </source>
</reference>
<gene>
    <name evidence="2" type="ORF">F8388_011839</name>
    <name evidence="3" type="ORF">G4B88_026463</name>
</gene>
<protein>
    <recommendedName>
        <fullName evidence="1">KIB1-4 beta-propeller domain-containing protein</fullName>
    </recommendedName>
</protein>
<proteinExistence type="predicted"/>
<name>A0A7J6F015_CANSA</name>
<dbReference type="Proteomes" id="UP000583929">
    <property type="component" value="Unassembled WGS sequence"/>
</dbReference>
<dbReference type="Proteomes" id="UP000525078">
    <property type="component" value="Unassembled WGS sequence"/>
</dbReference>
<dbReference type="EMBL" id="JAATIP010000170">
    <property type="protein sequence ID" value="KAF4364047.1"/>
    <property type="molecule type" value="Genomic_DNA"/>
</dbReference>